<dbReference type="Gene3D" id="3.90.650.10">
    <property type="entry name" value="PurM-like C-terminal domain"/>
    <property type="match status" value="1"/>
</dbReference>
<comment type="similarity">
    <text evidence="1">Belongs to the HypE family.</text>
</comment>
<evidence type="ECO:0000256" key="1">
    <source>
        <dbReference type="ARBA" id="ARBA00006243"/>
    </source>
</evidence>
<dbReference type="InterPro" id="IPR010918">
    <property type="entry name" value="PurM-like_C_dom"/>
</dbReference>
<feature type="domain" description="PurM-like N-terminal" evidence="2">
    <location>
        <begin position="33"/>
        <end position="138"/>
    </location>
</feature>
<dbReference type="InterPro" id="IPR036676">
    <property type="entry name" value="PurM-like_C_sf"/>
</dbReference>
<feature type="domain" description="PurM-like C-terminal" evidence="3">
    <location>
        <begin position="152"/>
        <end position="302"/>
    </location>
</feature>
<dbReference type="PANTHER" id="PTHR30303:SF4">
    <property type="entry name" value="HYDROGENASE EXPRESSION_FORMATION PROTEIN HYPE"/>
    <property type="match status" value="1"/>
</dbReference>
<dbReference type="PIRSF" id="PIRSF005644">
    <property type="entry name" value="Hdrgns_mtr_HypE"/>
    <property type="match status" value="1"/>
</dbReference>
<dbReference type="InterPro" id="IPR016188">
    <property type="entry name" value="PurM-like_N"/>
</dbReference>
<dbReference type="CDD" id="cd06061">
    <property type="entry name" value="PurM-like1"/>
    <property type="match status" value="1"/>
</dbReference>
<dbReference type="Pfam" id="PF00586">
    <property type="entry name" value="AIRS"/>
    <property type="match status" value="1"/>
</dbReference>
<accession>A0ABQ1ECS0</accession>
<dbReference type="Gene3D" id="3.30.1330.10">
    <property type="entry name" value="PurM-like, N-terminal domain"/>
    <property type="match status" value="1"/>
</dbReference>
<dbReference type="Pfam" id="PF02769">
    <property type="entry name" value="AIRS_C"/>
    <property type="match status" value="1"/>
</dbReference>
<dbReference type="RefSeq" id="WP_206870767.1">
    <property type="nucleotide sequence ID" value="NZ_BMBA01000003.1"/>
</dbReference>
<evidence type="ECO:0000313" key="4">
    <source>
        <dbReference type="EMBL" id="GFZ32474.1"/>
    </source>
</evidence>
<name>A0ABQ1ECS0_9CLOT</name>
<dbReference type="SUPFAM" id="SSF56042">
    <property type="entry name" value="PurM C-terminal domain-like"/>
    <property type="match status" value="1"/>
</dbReference>
<sequence length="325" mass="35112">MKSGKLNWDDLKGLINNNKSVKRDEVRVRNGVGEDCSVINFGEYECVISTDPITGATENIGRLAVHVNCNDVASCGVDPMAILVTILAPEDTTFEEINDVMKQINEETSKINVEIIGGHTEVTSAVNRIVVSCTVLGKCISGKAVSTAGAQVDDDIVVTKSLALEGTNIIVNDKIDKLKDILTKEEIDEAKEYINKISVIMEGKVSGEFGVNSMHDITEGGVLGALWELADASNVGFKVYEDKMPVTAVTKKVCKAFNIDPLKLISSGSMIITTKNGEELVKLLMKNGINSTIIGNITNDKGILVKELEGEVIVPQPERDELFSI</sequence>
<evidence type="ECO:0000259" key="2">
    <source>
        <dbReference type="Pfam" id="PF00586"/>
    </source>
</evidence>
<evidence type="ECO:0000313" key="5">
    <source>
        <dbReference type="Proteomes" id="UP000663802"/>
    </source>
</evidence>
<evidence type="ECO:0000259" key="3">
    <source>
        <dbReference type="Pfam" id="PF02769"/>
    </source>
</evidence>
<dbReference type="InterPro" id="IPR011854">
    <property type="entry name" value="HypE"/>
</dbReference>
<proteinExistence type="inferred from homology"/>
<organism evidence="4 5">
    <name type="scientific">Clostridium zeae</name>
    <dbReference type="NCBI Taxonomy" id="2759022"/>
    <lineage>
        <taxon>Bacteria</taxon>
        <taxon>Bacillati</taxon>
        <taxon>Bacillota</taxon>
        <taxon>Clostridia</taxon>
        <taxon>Eubacteriales</taxon>
        <taxon>Clostridiaceae</taxon>
        <taxon>Clostridium</taxon>
    </lineage>
</organism>
<gene>
    <name evidence="4" type="ORF">CSC2_30000</name>
</gene>
<reference evidence="4 5" key="1">
    <citation type="journal article" date="2021" name="Int. J. Syst. Evol. Microbiol.">
        <title>Clostridium zeae sp. nov., isolated from corn silage.</title>
        <authorList>
            <person name="Kobayashi H."/>
            <person name="Tanizawa Y."/>
            <person name="Yagura M."/>
            <person name="Sakamoto M."/>
            <person name="Ohkuma M."/>
            <person name="Tohno M."/>
        </authorList>
    </citation>
    <scope>NUCLEOTIDE SEQUENCE [LARGE SCALE GENOMIC DNA]</scope>
    <source>
        <strain evidence="4 5">CSC2</strain>
    </source>
</reference>
<comment type="caution">
    <text evidence="4">The sequence shown here is derived from an EMBL/GenBank/DDBJ whole genome shotgun (WGS) entry which is preliminary data.</text>
</comment>
<dbReference type="InterPro" id="IPR036921">
    <property type="entry name" value="PurM-like_N_sf"/>
</dbReference>
<keyword evidence="5" id="KW-1185">Reference proteome</keyword>
<dbReference type="SUPFAM" id="SSF55326">
    <property type="entry name" value="PurM N-terminal domain-like"/>
    <property type="match status" value="1"/>
</dbReference>
<dbReference type="PANTHER" id="PTHR30303">
    <property type="entry name" value="HYDROGENASE ISOENZYMES FORMATION PROTEIN HYPE"/>
    <property type="match status" value="1"/>
</dbReference>
<dbReference type="EMBL" id="BMBA01000003">
    <property type="protein sequence ID" value="GFZ32474.1"/>
    <property type="molecule type" value="Genomic_DNA"/>
</dbReference>
<dbReference type="Proteomes" id="UP000663802">
    <property type="component" value="Unassembled WGS sequence"/>
</dbReference>
<protein>
    <submittedName>
        <fullName evidence="4">Hydrogenase</fullName>
    </submittedName>
</protein>